<feature type="non-terminal residue" evidence="5">
    <location>
        <position position="1"/>
    </location>
</feature>
<keyword evidence="2" id="KW-0472">Membrane</keyword>
<organism evidence="5">
    <name type="scientific">gut metagenome</name>
    <dbReference type="NCBI Taxonomy" id="749906"/>
    <lineage>
        <taxon>unclassified sequences</taxon>
        <taxon>metagenomes</taxon>
        <taxon>organismal metagenomes</taxon>
    </lineage>
</organism>
<dbReference type="AlphaFoldDB" id="J9C0P7"/>
<keyword evidence="3" id="KW-0998">Cell outer membrane</keyword>
<dbReference type="SUPFAM" id="SSF103088">
    <property type="entry name" value="OmpA-like"/>
    <property type="match status" value="1"/>
</dbReference>
<dbReference type="InterPro" id="IPR050330">
    <property type="entry name" value="Bact_OuterMem_StrucFunc"/>
</dbReference>
<dbReference type="PROSITE" id="PS51123">
    <property type="entry name" value="OMPA_2"/>
    <property type="match status" value="1"/>
</dbReference>
<dbReference type="Gene3D" id="3.30.1330.60">
    <property type="entry name" value="OmpA-like domain"/>
    <property type="match status" value="1"/>
</dbReference>
<sequence length="132" mass="14009">NGLSCVKLTFDSGLLFATNKSDLSSGAMSDLSNFSTVLKGNSDCDVAVIGHTDKSGNDNINIPLSQRRAESVANYLKAQGVPYAQIRTVQGMGSSQPVPGHENNVKDAANRRVEVYLYASEAMIKKAEAGTL</sequence>
<evidence type="ECO:0000313" key="5">
    <source>
        <dbReference type="EMBL" id="EJW93395.1"/>
    </source>
</evidence>
<comment type="subcellular location">
    <subcellularLocation>
        <location evidence="1">Cell outer membrane</location>
    </subcellularLocation>
</comment>
<evidence type="ECO:0000256" key="2">
    <source>
        <dbReference type="ARBA" id="ARBA00023136"/>
    </source>
</evidence>
<evidence type="ECO:0000256" key="3">
    <source>
        <dbReference type="ARBA" id="ARBA00023237"/>
    </source>
</evidence>
<dbReference type="PANTHER" id="PTHR30329">
    <property type="entry name" value="STATOR ELEMENT OF FLAGELLAR MOTOR COMPLEX"/>
    <property type="match status" value="1"/>
</dbReference>
<protein>
    <submittedName>
        <fullName evidence="5">OmpA family outer membrane protein</fullName>
    </submittedName>
</protein>
<dbReference type="EMBL" id="AMCI01006992">
    <property type="protein sequence ID" value="EJW93395.1"/>
    <property type="molecule type" value="Genomic_DNA"/>
</dbReference>
<evidence type="ECO:0000259" key="4">
    <source>
        <dbReference type="PROSITE" id="PS51123"/>
    </source>
</evidence>
<dbReference type="PRINTS" id="PR01021">
    <property type="entry name" value="OMPADOMAIN"/>
</dbReference>
<comment type="caution">
    <text evidence="5">The sequence shown here is derived from an EMBL/GenBank/DDBJ whole genome shotgun (WGS) entry which is preliminary data.</text>
</comment>
<proteinExistence type="predicted"/>
<feature type="domain" description="OmpA-like" evidence="4">
    <location>
        <begin position="1"/>
        <end position="121"/>
    </location>
</feature>
<dbReference type="PANTHER" id="PTHR30329:SF21">
    <property type="entry name" value="LIPOPROTEIN YIAD-RELATED"/>
    <property type="match status" value="1"/>
</dbReference>
<dbReference type="CDD" id="cd07185">
    <property type="entry name" value="OmpA_C-like"/>
    <property type="match status" value="1"/>
</dbReference>
<gene>
    <name evidence="5" type="ORF">EVA_18498</name>
</gene>
<dbReference type="InterPro" id="IPR036737">
    <property type="entry name" value="OmpA-like_sf"/>
</dbReference>
<dbReference type="Pfam" id="PF00691">
    <property type="entry name" value="OmpA"/>
    <property type="match status" value="1"/>
</dbReference>
<reference evidence="5" key="1">
    <citation type="journal article" date="2012" name="PLoS ONE">
        <title>Gene sets for utilization of primary and secondary nutrition supplies in the distal gut of endangered iberian lynx.</title>
        <authorList>
            <person name="Alcaide M."/>
            <person name="Messina E."/>
            <person name="Richter M."/>
            <person name="Bargiela R."/>
            <person name="Peplies J."/>
            <person name="Huws S.A."/>
            <person name="Newbold C.J."/>
            <person name="Golyshin P.N."/>
            <person name="Simon M.A."/>
            <person name="Lopez G."/>
            <person name="Yakimov M.M."/>
            <person name="Ferrer M."/>
        </authorList>
    </citation>
    <scope>NUCLEOTIDE SEQUENCE</scope>
</reference>
<evidence type="ECO:0000256" key="1">
    <source>
        <dbReference type="ARBA" id="ARBA00004442"/>
    </source>
</evidence>
<dbReference type="GO" id="GO:0009279">
    <property type="term" value="C:cell outer membrane"/>
    <property type="evidence" value="ECO:0007669"/>
    <property type="project" value="UniProtKB-SubCell"/>
</dbReference>
<dbReference type="InterPro" id="IPR006664">
    <property type="entry name" value="OMP_bac"/>
</dbReference>
<accession>J9C0P7</accession>
<dbReference type="InterPro" id="IPR006665">
    <property type="entry name" value="OmpA-like"/>
</dbReference>
<name>J9C0P7_9ZZZZ</name>